<dbReference type="OrthoDB" id="5555605at2"/>
<keyword evidence="3" id="KW-1133">Transmembrane helix</keyword>
<feature type="domain" description="Translocation and assembly module TamB C-terminal" evidence="5">
    <location>
        <begin position="1504"/>
        <end position="1831"/>
    </location>
</feature>
<evidence type="ECO:0000259" key="5">
    <source>
        <dbReference type="Pfam" id="PF04357"/>
    </source>
</evidence>
<dbReference type="STRING" id="1445510.YC6258_03111"/>
<dbReference type="InterPro" id="IPR007452">
    <property type="entry name" value="TamB_C"/>
</dbReference>
<dbReference type="HOGENOM" id="CLU_237331_0_0_6"/>
<name>A0A0C5VKD2_9GAMM</name>
<dbReference type="Proteomes" id="UP000032266">
    <property type="component" value="Chromosome"/>
</dbReference>
<keyword evidence="7" id="KW-1185">Reference proteome</keyword>
<organism evidence="6 7">
    <name type="scientific">Gynuella sunshinyii YC6258</name>
    <dbReference type="NCBI Taxonomy" id="1445510"/>
    <lineage>
        <taxon>Bacteria</taxon>
        <taxon>Pseudomonadati</taxon>
        <taxon>Pseudomonadota</taxon>
        <taxon>Gammaproteobacteria</taxon>
        <taxon>Oceanospirillales</taxon>
        <taxon>Saccharospirillaceae</taxon>
        <taxon>Gynuella</taxon>
    </lineage>
</organism>
<keyword evidence="4" id="KW-0472">Membrane</keyword>
<evidence type="ECO:0000256" key="3">
    <source>
        <dbReference type="ARBA" id="ARBA00022989"/>
    </source>
</evidence>
<reference evidence="6 7" key="1">
    <citation type="submission" date="2014-01" db="EMBL/GenBank/DDBJ databases">
        <title>Full genme sequencing of cellulolytic bacterium Gynuella sunshinyii YC6258T gen. nov., sp. nov.</title>
        <authorList>
            <person name="Khan H."/>
            <person name="Chung E.J."/>
            <person name="Chung Y.R."/>
        </authorList>
    </citation>
    <scope>NUCLEOTIDE SEQUENCE [LARGE SCALE GENOMIC DNA]</scope>
    <source>
        <strain evidence="6 7">YC6258</strain>
    </source>
</reference>
<protein>
    <recommendedName>
        <fullName evidence="5">Translocation and assembly module TamB C-terminal domain-containing protein</fullName>
    </recommendedName>
</protein>
<dbReference type="GO" id="GO:0009306">
    <property type="term" value="P:protein secretion"/>
    <property type="evidence" value="ECO:0007669"/>
    <property type="project" value="InterPro"/>
</dbReference>
<dbReference type="PANTHER" id="PTHR36985:SF1">
    <property type="entry name" value="TRANSLOCATION AND ASSEMBLY MODULE SUBUNIT TAMB"/>
    <property type="match status" value="1"/>
</dbReference>
<accession>A0A0C5VKD2</accession>
<proteinExistence type="predicted"/>
<dbReference type="EMBL" id="CP007142">
    <property type="protein sequence ID" value="AJQ95147.1"/>
    <property type="molecule type" value="Genomic_DNA"/>
</dbReference>
<evidence type="ECO:0000256" key="4">
    <source>
        <dbReference type="ARBA" id="ARBA00023136"/>
    </source>
</evidence>
<dbReference type="Pfam" id="PF04357">
    <property type="entry name" value="TamB"/>
    <property type="match status" value="1"/>
</dbReference>
<gene>
    <name evidence="6" type="ORF">YC6258_03111</name>
</gene>
<comment type="subcellular location">
    <subcellularLocation>
        <location evidence="1">Membrane</location>
        <topology evidence="1">Single-pass membrane protein</topology>
    </subcellularLocation>
</comment>
<dbReference type="KEGG" id="gsn:YC6258_03111"/>
<evidence type="ECO:0000256" key="1">
    <source>
        <dbReference type="ARBA" id="ARBA00004167"/>
    </source>
</evidence>
<evidence type="ECO:0000256" key="2">
    <source>
        <dbReference type="ARBA" id="ARBA00022692"/>
    </source>
</evidence>
<evidence type="ECO:0000313" key="6">
    <source>
        <dbReference type="EMBL" id="AJQ95147.1"/>
    </source>
</evidence>
<dbReference type="GO" id="GO:0097347">
    <property type="term" value="C:TAM protein secretion complex"/>
    <property type="evidence" value="ECO:0007669"/>
    <property type="project" value="TreeGrafter"/>
</dbReference>
<sequence length="1832" mass="201783">MSRWLRTILTIVGLLVILVSIPIAIVGTESGSRWIVSVTNRLLPSLTIDGFKGSLFTSIEADKVTWKDNVVEVTVTDFSTELYLRCLWRNEVCLGPSRVNVIDVAVIRKDSSSHDTSMPDVSLPFRLRVDALSAAHLRYRSIDEQYHPLEDWINIGEAMVILKGIWDHNKIVAEQVDWKLGGVFVQASGELGTTNSWPAKLMVSGGIAPLSEEFAVQGSVDGNFDEAHYDLTFSGYGSGHAEGSIQILGHDLPIDAFLKFTKTPAQLSPYTDGFDQLQASLSGTSKGYRISLKGLYGGNTQKTVSGSAVLDFSRLQQIELNISQLASLNDGSIDWSDTTTLSGKLELTEFETPDNWPLQLAVQGQAQVTAKLADDYDISIAGDFKSLHYDQYTVSNSHAELNWSDISNRYSLNAQGDIEVPDQPKTSVNIQVNSQDKTLWNIEQLQLRSKVGQQNAKGTITYSMSGPAPVNWNLDGNITNTDVSFWFPDWPTLLSGHLVSSGSWDDGRLLDFTLDTSMSGELLHDPVQLDIRAQKQNGTPLDIAKINASWRNSTLNAQGKIDHHGAKVQFHSTDLSSIYSELGNNAVNISGILSFASLEAAQSFDISQLQSSLQINADRPRHFNLRNKINMQQMSARAKVSLTPPFNYQASLHASKWDINDIALGALNITSSGNRHTQTFQSTVTDDKGVGMELASQLFDNGHWQGTLKTLDIVNGNNHWKLSQTTQINYQNDQLNVSQTCVTNKPSKLCLNISTTDTQLSSSGTMETLDSSKVLQLLNIRNIHHGLVSGRWNIEWPFDAANPKVQLEADQASGYLDIDGKNYQYQNARLGLNLTDQQLAGSISYDDLQGNHLTGRLTGNVTSLDHAELQTSVNVNDQAWLDAPKLVVTRKDTGIAIAADVKLTNVPLEYFNLIPGDLSNQMQFDITYLNKVACHKIPVNCLSGTVNIRQQRLKLADADIPTTGKILFNGRQASLNLTVGRFSYQDYQLDGNADITVENDQWTLNPSHLGVNGRSSHVQGTGLLTDDFQTQLKITSEELQPGIYNQQLSGTLQTQAQVELNYKQDLNWQTSGSVEGMIRQREFKSRWDIAGRGNQLTRLTEAWVNWGRAQAVAKQNDPDDGYSISIQAPKLEEFAFGIAGDIKATTTLNYQDGLWQLTADWNSGSLTYADLRLKQLNGSAELDQKSRQLQLNLAYQSLSLANEPLGALSAALSGSFDSHRLVINQESGDGHGLIMDGSWNSIKHHWSGNVRWAKFKFFEHNWQTTSAVLIDYSPEKLSVSPHCWTYAQASACLSEFQRTVIATDLQATLENFEVGNITEKLGQGWAMKGLLAGEISVHSKPDDISGKLALNLEQGTLILQSRGEDLVWPINNLSVTSGFNHDSISNRISFGVQNQALIVSESVIDLSQKTKTVDGTVNIMNLPMELAVPFLHPQDQISGQLNLNARFSGPMKEPEVKGQFKLTDGALLMVEYPIQIEHVELEGELNGKTATWTGHFNHPRQSSSQQATTEGTFTWDGPLKLETKIKAHRWPLKIQPYTDLSVSPDMDVIVTETTLGLYGTVKVDKGEITVNKLPDQAITPSDDVVYVGEDNKPATSQDLKANLHILTTDTVKFSGYGLKGELTGDLVLLDNYQARGQIDIEEGEFESFGIKLDLTEASLTFTNTIFEPNLHAVGSNTVTDKETGDKYNIGIEVSGTLENPSAEIFSDPYLPQDTALSYLILGRPLNSSSQEENQVSEAALALGIFGTRSYAKALAQNIGLEGFELESEGTGEETQVVATGQINDRLSITYGYNIYGSGSQIGFRYELAKRLFVEAARGYASALSLLYSFEYD</sequence>
<dbReference type="PANTHER" id="PTHR36985">
    <property type="entry name" value="TRANSLOCATION AND ASSEMBLY MODULE SUBUNIT TAMB"/>
    <property type="match status" value="1"/>
</dbReference>
<dbReference type="RefSeq" id="WP_044617508.1">
    <property type="nucleotide sequence ID" value="NZ_CP007142.1"/>
</dbReference>
<evidence type="ECO:0000313" key="7">
    <source>
        <dbReference type="Proteomes" id="UP000032266"/>
    </source>
</evidence>
<dbReference type="GO" id="GO:0005886">
    <property type="term" value="C:plasma membrane"/>
    <property type="evidence" value="ECO:0007669"/>
    <property type="project" value="InterPro"/>
</dbReference>
<keyword evidence="2" id="KW-0812">Transmembrane</keyword>